<dbReference type="SUPFAM" id="SSF55874">
    <property type="entry name" value="ATPase domain of HSP90 chaperone/DNA topoisomerase II/histidine kinase"/>
    <property type="match status" value="1"/>
</dbReference>
<dbReference type="Gene3D" id="3.30.450.20">
    <property type="entry name" value="PAS domain"/>
    <property type="match status" value="2"/>
</dbReference>
<dbReference type="EMBL" id="JAKLTR010000007">
    <property type="protein sequence ID" value="MCG2615204.1"/>
    <property type="molecule type" value="Genomic_DNA"/>
</dbReference>
<dbReference type="Pfam" id="PF02518">
    <property type="entry name" value="HATPase_c"/>
    <property type="match status" value="1"/>
</dbReference>
<evidence type="ECO:0000313" key="11">
    <source>
        <dbReference type="Proteomes" id="UP001165367"/>
    </source>
</evidence>
<dbReference type="Pfam" id="PF08447">
    <property type="entry name" value="PAS_3"/>
    <property type="match status" value="1"/>
</dbReference>
<dbReference type="InterPro" id="IPR000014">
    <property type="entry name" value="PAS"/>
</dbReference>
<evidence type="ECO:0000256" key="6">
    <source>
        <dbReference type="ARBA" id="ARBA00022777"/>
    </source>
</evidence>
<dbReference type="InterPro" id="IPR013655">
    <property type="entry name" value="PAS_fold_3"/>
</dbReference>
<gene>
    <name evidence="10" type="ORF">LZZ85_12965</name>
</gene>
<keyword evidence="5" id="KW-0547">Nucleotide-binding</keyword>
<evidence type="ECO:0000256" key="3">
    <source>
        <dbReference type="ARBA" id="ARBA00022553"/>
    </source>
</evidence>
<sequence>MKSFKLLLITADHLPYTAGIRESISQIAPDCSIMAFGQFAGLGETVMRQGIGAVIYPFDLEKQLKDALQKARVEQPELLLITVINPSTDPALLNDTFSDSFVFADQTDRLGFALTSASVNRRAGTLASGLEARLQEAEQIVHNIFHQHPLPKWIYDFNTLRFLEVNEAAVAHYGYSRKEFLEMTITEIRPEEDVAQLAADLLRVKTEPDVRKGQFRHRKKNGEIIFVETTAYFAPGQGKDARMVVVRDVSDAVRIAKEKEFASKNLAALINNTDDLIWSVDAELKLISCNTAFERFFNKLNGHSPVNGEDVLTPSLGESIAKVFRSNYNRALSGESFSVVTRLGKPVARWAEMSFYPIYSEDRIIGTACFSRDISSQRKAEQSLRRLERNLNYEKVQAQKKVTLAILEGQERERNHIGRELHDNINQILASAKLRLSTIGKSEQSVAEQLKDPMELIDSAVREIRALTRGYVAPLKSYSLKEMIQYLLDTVHATTSIKASFEYSLKTENFNNDLKLNLYRIVQEQLNNILKYAEAKTIKIHIGKYYKFISIVISDDGKGFDPSAKRAGIGFSNMTNRVELFNGELSIESHPGHGCKMHIVIPATAENSPEVETVTS</sequence>
<dbReference type="InterPro" id="IPR011712">
    <property type="entry name" value="Sig_transdc_His_kin_sub3_dim/P"/>
</dbReference>
<keyword evidence="7" id="KW-0067">ATP-binding</keyword>
<comment type="catalytic activity">
    <reaction evidence="1">
        <text>ATP + protein L-histidine = ADP + protein N-phospho-L-histidine.</text>
        <dbReference type="EC" id="2.7.13.3"/>
    </reaction>
</comment>
<dbReference type="InterPro" id="IPR036890">
    <property type="entry name" value="HATPase_C_sf"/>
</dbReference>
<name>A0ABS9KSB5_9BACT</name>
<keyword evidence="4" id="KW-0808">Transferase</keyword>
<reference evidence="10" key="1">
    <citation type="submission" date="2022-01" db="EMBL/GenBank/DDBJ databases">
        <authorList>
            <person name="Jo J.-H."/>
            <person name="Im W.-T."/>
        </authorList>
    </citation>
    <scope>NUCLEOTIDE SEQUENCE</scope>
    <source>
        <strain evidence="10">NA20</strain>
    </source>
</reference>
<evidence type="ECO:0000256" key="8">
    <source>
        <dbReference type="ARBA" id="ARBA00023012"/>
    </source>
</evidence>
<keyword evidence="6" id="KW-0418">Kinase</keyword>
<evidence type="ECO:0000256" key="4">
    <source>
        <dbReference type="ARBA" id="ARBA00022679"/>
    </source>
</evidence>
<dbReference type="PROSITE" id="PS50109">
    <property type="entry name" value="HIS_KIN"/>
    <property type="match status" value="1"/>
</dbReference>
<dbReference type="Gene3D" id="3.30.565.10">
    <property type="entry name" value="Histidine kinase-like ATPase, C-terminal domain"/>
    <property type="match status" value="1"/>
</dbReference>
<dbReference type="Pfam" id="PF07730">
    <property type="entry name" value="HisKA_3"/>
    <property type="match status" value="1"/>
</dbReference>
<evidence type="ECO:0000313" key="10">
    <source>
        <dbReference type="EMBL" id="MCG2615204.1"/>
    </source>
</evidence>
<dbReference type="SMART" id="SM00091">
    <property type="entry name" value="PAS"/>
    <property type="match status" value="2"/>
</dbReference>
<dbReference type="CDD" id="cd16917">
    <property type="entry name" value="HATPase_UhpB-NarQ-NarX-like"/>
    <property type="match status" value="1"/>
</dbReference>
<dbReference type="InterPro" id="IPR003594">
    <property type="entry name" value="HATPase_dom"/>
</dbReference>
<evidence type="ECO:0000256" key="7">
    <source>
        <dbReference type="ARBA" id="ARBA00022840"/>
    </source>
</evidence>
<dbReference type="InterPro" id="IPR005467">
    <property type="entry name" value="His_kinase_dom"/>
</dbReference>
<feature type="domain" description="Histidine kinase" evidence="9">
    <location>
        <begin position="416"/>
        <end position="605"/>
    </location>
</feature>
<dbReference type="SMART" id="SM00387">
    <property type="entry name" value="HATPase_c"/>
    <property type="match status" value="1"/>
</dbReference>
<dbReference type="PANTHER" id="PTHR24421:SF10">
    <property type="entry name" value="NITRATE_NITRITE SENSOR PROTEIN NARQ"/>
    <property type="match status" value="1"/>
</dbReference>
<proteinExistence type="predicted"/>
<dbReference type="InterPro" id="IPR050482">
    <property type="entry name" value="Sensor_HK_TwoCompSys"/>
</dbReference>
<keyword evidence="11" id="KW-1185">Reference proteome</keyword>
<dbReference type="RefSeq" id="WP_237872346.1">
    <property type="nucleotide sequence ID" value="NZ_JAKLTR010000007.1"/>
</dbReference>
<dbReference type="Proteomes" id="UP001165367">
    <property type="component" value="Unassembled WGS sequence"/>
</dbReference>
<organism evidence="10 11">
    <name type="scientific">Terrimonas ginsenosidimutans</name>
    <dbReference type="NCBI Taxonomy" id="2908004"/>
    <lineage>
        <taxon>Bacteria</taxon>
        <taxon>Pseudomonadati</taxon>
        <taxon>Bacteroidota</taxon>
        <taxon>Chitinophagia</taxon>
        <taxon>Chitinophagales</taxon>
        <taxon>Chitinophagaceae</taxon>
        <taxon>Terrimonas</taxon>
    </lineage>
</organism>
<evidence type="ECO:0000259" key="9">
    <source>
        <dbReference type="PROSITE" id="PS50109"/>
    </source>
</evidence>
<evidence type="ECO:0000256" key="1">
    <source>
        <dbReference type="ARBA" id="ARBA00000085"/>
    </source>
</evidence>
<keyword evidence="8" id="KW-0902">Two-component regulatory system</keyword>
<keyword evidence="3" id="KW-0597">Phosphoprotein</keyword>
<protein>
    <recommendedName>
        <fullName evidence="2">histidine kinase</fullName>
        <ecNumber evidence="2">2.7.13.3</ecNumber>
    </recommendedName>
</protein>
<dbReference type="CDD" id="cd00130">
    <property type="entry name" value="PAS"/>
    <property type="match status" value="2"/>
</dbReference>
<dbReference type="SUPFAM" id="SSF55785">
    <property type="entry name" value="PYP-like sensor domain (PAS domain)"/>
    <property type="match status" value="2"/>
</dbReference>
<accession>A0ABS9KSB5</accession>
<dbReference type="EC" id="2.7.13.3" evidence="2"/>
<dbReference type="InterPro" id="IPR035965">
    <property type="entry name" value="PAS-like_dom_sf"/>
</dbReference>
<dbReference type="InterPro" id="IPR013656">
    <property type="entry name" value="PAS_4"/>
</dbReference>
<dbReference type="NCBIfam" id="TIGR00229">
    <property type="entry name" value="sensory_box"/>
    <property type="match status" value="2"/>
</dbReference>
<dbReference type="PANTHER" id="PTHR24421">
    <property type="entry name" value="NITRATE/NITRITE SENSOR PROTEIN NARX-RELATED"/>
    <property type="match status" value="1"/>
</dbReference>
<dbReference type="Pfam" id="PF08448">
    <property type="entry name" value="PAS_4"/>
    <property type="match status" value="1"/>
</dbReference>
<evidence type="ECO:0000256" key="5">
    <source>
        <dbReference type="ARBA" id="ARBA00022741"/>
    </source>
</evidence>
<evidence type="ECO:0000256" key="2">
    <source>
        <dbReference type="ARBA" id="ARBA00012438"/>
    </source>
</evidence>
<comment type="caution">
    <text evidence="10">The sequence shown here is derived from an EMBL/GenBank/DDBJ whole genome shotgun (WGS) entry which is preliminary data.</text>
</comment>
<dbReference type="Gene3D" id="1.20.5.1930">
    <property type="match status" value="1"/>
</dbReference>